<comment type="caution">
    <text evidence="2">The sequence shown here is derived from an EMBL/GenBank/DDBJ whole genome shotgun (WGS) entry which is preliminary data.</text>
</comment>
<evidence type="ECO:0000259" key="1">
    <source>
        <dbReference type="PROSITE" id="PS50878"/>
    </source>
</evidence>
<dbReference type="AlphaFoldDB" id="A0A8S0ZJV8"/>
<dbReference type="Pfam" id="PF00078">
    <property type="entry name" value="RVT_1"/>
    <property type="match status" value="1"/>
</dbReference>
<dbReference type="PANTHER" id="PTHR47027:SF8">
    <property type="entry name" value="RIBONUCLEASE H"/>
    <property type="match status" value="1"/>
</dbReference>
<gene>
    <name evidence="2" type="ORF">APLA_LOCUS5144</name>
</gene>
<protein>
    <recommendedName>
        <fullName evidence="1">Reverse transcriptase domain-containing protein</fullName>
    </recommendedName>
</protein>
<name>A0A8S0ZJV8_ARCPL</name>
<dbReference type="PROSITE" id="PS50878">
    <property type="entry name" value="RT_POL"/>
    <property type="match status" value="1"/>
</dbReference>
<dbReference type="PANTHER" id="PTHR47027">
    <property type="entry name" value="REVERSE TRANSCRIPTASE DOMAIN-CONTAINING PROTEIN"/>
    <property type="match status" value="1"/>
</dbReference>
<sequence>MRRTCDGWGGGITVGGHKICNLRYADDTTLLAATEAEMITFLNRMERISTELDLSINRSKTKIMVVDRTGKLELPGNLDLES</sequence>
<reference evidence="2 3" key="1">
    <citation type="submission" date="2020-04" db="EMBL/GenBank/DDBJ databases">
        <authorList>
            <person name="Wallbank WR R."/>
            <person name="Pardo Diaz C."/>
            <person name="Kozak K."/>
            <person name="Martin S."/>
            <person name="Jiggins C."/>
            <person name="Moest M."/>
            <person name="Warren A I."/>
            <person name="Byers J.R.P. K."/>
            <person name="Montejo-Kovacevich G."/>
            <person name="Yen C E."/>
        </authorList>
    </citation>
    <scope>NUCLEOTIDE SEQUENCE [LARGE SCALE GENOMIC DNA]</scope>
</reference>
<proteinExistence type="predicted"/>
<dbReference type="InterPro" id="IPR000477">
    <property type="entry name" value="RT_dom"/>
</dbReference>
<dbReference type="EMBL" id="CADEBC010000479">
    <property type="protein sequence ID" value="CAB3233282.1"/>
    <property type="molecule type" value="Genomic_DNA"/>
</dbReference>
<feature type="domain" description="Reverse transcriptase" evidence="1">
    <location>
        <begin position="1"/>
        <end position="82"/>
    </location>
</feature>
<evidence type="ECO:0000313" key="3">
    <source>
        <dbReference type="Proteomes" id="UP000494106"/>
    </source>
</evidence>
<dbReference type="OrthoDB" id="425681at2759"/>
<evidence type="ECO:0000313" key="2">
    <source>
        <dbReference type="EMBL" id="CAB3233282.1"/>
    </source>
</evidence>
<accession>A0A8S0ZJV8</accession>
<organism evidence="2 3">
    <name type="scientific">Arctia plantaginis</name>
    <name type="common">Wood tiger moth</name>
    <name type="synonym">Phalaena plantaginis</name>
    <dbReference type="NCBI Taxonomy" id="874455"/>
    <lineage>
        <taxon>Eukaryota</taxon>
        <taxon>Metazoa</taxon>
        <taxon>Ecdysozoa</taxon>
        <taxon>Arthropoda</taxon>
        <taxon>Hexapoda</taxon>
        <taxon>Insecta</taxon>
        <taxon>Pterygota</taxon>
        <taxon>Neoptera</taxon>
        <taxon>Endopterygota</taxon>
        <taxon>Lepidoptera</taxon>
        <taxon>Glossata</taxon>
        <taxon>Ditrysia</taxon>
        <taxon>Noctuoidea</taxon>
        <taxon>Erebidae</taxon>
        <taxon>Arctiinae</taxon>
        <taxon>Arctia</taxon>
    </lineage>
</organism>
<keyword evidence="3" id="KW-1185">Reference proteome</keyword>
<dbReference type="Proteomes" id="UP000494106">
    <property type="component" value="Unassembled WGS sequence"/>
</dbReference>